<evidence type="ECO:0000313" key="1">
    <source>
        <dbReference type="EMBL" id="TNN44525.1"/>
    </source>
</evidence>
<name>A0A4Z2FUJ6_9TELE</name>
<dbReference type="Proteomes" id="UP000314294">
    <property type="component" value="Unassembled WGS sequence"/>
</dbReference>
<keyword evidence="2" id="KW-1185">Reference proteome</keyword>
<evidence type="ECO:0000313" key="2">
    <source>
        <dbReference type="Proteomes" id="UP000314294"/>
    </source>
</evidence>
<reference evidence="1 2" key="1">
    <citation type="submission" date="2019-03" db="EMBL/GenBank/DDBJ databases">
        <title>First draft genome of Liparis tanakae, snailfish: a comprehensive survey of snailfish specific genes.</title>
        <authorList>
            <person name="Kim W."/>
            <person name="Song I."/>
            <person name="Jeong J.-H."/>
            <person name="Kim D."/>
            <person name="Kim S."/>
            <person name="Ryu S."/>
            <person name="Song J.Y."/>
            <person name="Lee S.K."/>
        </authorList>
    </citation>
    <scope>NUCLEOTIDE SEQUENCE [LARGE SCALE GENOMIC DNA]</scope>
    <source>
        <tissue evidence="1">Muscle</tissue>
    </source>
</reference>
<sequence length="110" mass="12036">MYERFVETAGAQTPDFPLCRERNIWTSREPGSGVLYLLCVPSMFLEERRSSYLVPVGAQSRCSSVVSGPQVTAVDTPLVRLQAEPCVRADGAIPTPTTQLSDTRRAVTSC</sequence>
<gene>
    <name evidence="1" type="ORF">EYF80_045301</name>
</gene>
<organism evidence="1 2">
    <name type="scientific">Liparis tanakae</name>
    <name type="common">Tanaka's snailfish</name>
    <dbReference type="NCBI Taxonomy" id="230148"/>
    <lineage>
        <taxon>Eukaryota</taxon>
        <taxon>Metazoa</taxon>
        <taxon>Chordata</taxon>
        <taxon>Craniata</taxon>
        <taxon>Vertebrata</taxon>
        <taxon>Euteleostomi</taxon>
        <taxon>Actinopterygii</taxon>
        <taxon>Neopterygii</taxon>
        <taxon>Teleostei</taxon>
        <taxon>Neoteleostei</taxon>
        <taxon>Acanthomorphata</taxon>
        <taxon>Eupercaria</taxon>
        <taxon>Perciformes</taxon>
        <taxon>Cottioidei</taxon>
        <taxon>Cottales</taxon>
        <taxon>Liparidae</taxon>
        <taxon>Liparis</taxon>
    </lineage>
</organism>
<accession>A0A4Z2FUJ6</accession>
<dbReference type="AlphaFoldDB" id="A0A4Z2FUJ6"/>
<protein>
    <submittedName>
        <fullName evidence="1">Uncharacterized protein</fullName>
    </submittedName>
</protein>
<dbReference type="EMBL" id="SRLO01000898">
    <property type="protein sequence ID" value="TNN44525.1"/>
    <property type="molecule type" value="Genomic_DNA"/>
</dbReference>
<comment type="caution">
    <text evidence="1">The sequence shown here is derived from an EMBL/GenBank/DDBJ whole genome shotgun (WGS) entry which is preliminary data.</text>
</comment>
<proteinExistence type="predicted"/>